<dbReference type="Gramene" id="KOM51402">
    <property type="protein sequence ID" value="KOM51402"/>
    <property type="gene ID" value="LR48_Vigan09g006100"/>
</dbReference>
<reference evidence="3" key="1">
    <citation type="journal article" date="2015" name="Proc. Natl. Acad. Sci. U.S.A.">
        <title>Genome sequencing of adzuki bean (Vigna angularis) provides insight into high starch and low fat accumulation and domestication.</title>
        <authorList>
            <person name="Yang K."/>
            <person name="Tian Z."/>
            <person name="Chen C."/>
            <person name="Luo L."/>
            <person name="Zhao B."/>
            <person name="Wang Z."/>
            <person name="Yu L."/>
            <person name="Li Y."/>
            <person name="Sun Y."/>
            <person name="Li W."/>
            <person name="Chen Y."/>
            <person name="Li Y."/>
            <person name="Zhang Y."/>
            <person name="Ai D."/>
            <person name="Zhao J."/>
            <person name="Shang C."/>
            <person name="Ma Y."/>
            <person name="Wu B."/>
            <person name="Wang M."/>
            <person name="Gao L."/>
            <person name="Sun D."/>
            <person name="Zhang P."/>
            <person name="Guo F."/>
            <person name="Wang W."/>
            <person name="Li Y."/>
            <person name="Wang J."/>
            <person name="Varshney R.K."/>
            <person name="Wang J."/>
            <person name="Ling H.Q."/>
            <person name="Wan P."/>
        </authorList>
    </citation>
    <scope>NUCLEOTIDE SEQUENCE</scope>
    <source>
        <strain evidence="3">cv. Jingnong 6</strain>
    </source>
</reference>
<sequence length="166" mass="18046">MSTQGSSFGIDGPHGRSATIYPNHHGDVLAQVVDSPDGLLLITEGEGVGVIQLLTNQPCGQLLHLLHLVCRQYTTNRIQNLTRLALVNTSPNLGQHQVGEGRVATGFDGPLQEDLTTDQRYYGGVARTGDKVYVSGGHAGIPQEAATRSRKHKRREEGGKEPSRWW</sequence>
<name>A0A0L9V928_PHAAN</name>
<organism evidence="2 3">
    <name type="scientific">Phaseolus angularis</name>
    <name type="common">Azuki bean</name>
    <name type="synonym">Vigna angularis</name>
    <dbReference type="NCBI Taxonomy" id="3914"/>
    <lineage>
        <taxon>Eukaryota</taxon>
        <taxon>Viridiplantae</taxon>
        <taxon>Streptophyta</taxon>
        <taxon>Embryophyta</taxon>
        <taxon>Tracheophyta</taxon>
        <taxon>Spermatophyta</taxon>
        <taxon>Magnoliopsida</taxon>
        <taxon>eudicotyledons</taxon>
        <taxon>Gunneridae</taxon>
        <taxon>Pentapetalae</taxon>
        <taxon>rosids</taxon>
        <taxon>fabids</taxon>
        <taxon>Fabales</taxon>
        <taxon>Fabaceae</taxon>
        <taxon>Papilionoideae</taxon>
        <taxon>50 kb inversion clade</taxon>
        <taxon>NPAAA clade</taxon>
        <taxon>indigoferoid/millettioid clade</taxon>
        <taxon>Phaseoleae</taxon>
        <taxon>Vigna</taxon>
    </lineage>
</organism>
<feature type="compositionally biased region" description="Basic and acidic residues" evidence="1">
    <location>
        <begin position="155"/>
        <end position="166"/>
    </location>
</feature>
<protein>
    <submittedName>
        <fullName evidence="2">Uncharacterized protein</fullName>
    </submittedName>
</protein>
<dbReference type="AlphaFoldDB" id="A0A0L9V928"/>
<evidence type="ECO:0000313" key="2">
    <source>
        <dbReference type="EMBL" id="KOM51402.1"/>
    </source>
</evidence>
<dbReference type="Proteomes" id="UP000053144">
    <property type="component" value="Chromosome 9"/>
</dbReference>
<evidence type="ECO:0000256" key="1">
    <source>
        <dbReference type="SAM" id="MobiDB-lite"/>
    </source>
</evidence>
<accession>A0A0L9V928</accession>
<proteinExistence type="predicted"/>
<gene>
    <name evidence="2" type="ORF">LR48_Vigan09g006100</name>
</gene>
<evidence type="ECO:0000313" key="3">
    <source>
        <dbReference type="Proteomes" id="UP000053144"/>
    </source>
</evidence>
<dbReference type="EMBL" id="CM003379">
    <property type="protein sequence ID" value="KOM51402.1"/>
    <property type="molecule type" value="Genomic_DNA"/>
</dbReference>
<feature type="region of interest" description="Disordered" evidence="1">
    <location>
        <begin position="134"/>
        <end position="166"/>
    </location>
</feature>